<dbReference type="Pfam" id="PF14155">
    <property type="entry name" value="DUF4307"/>
    <property type="match status" value="1"/>
</dbReference>
<feature type="transmembrane region" description="Helical" evidence="1">
    <location>
        <begin position="24"/>
        <end position="45"/>
    </location>
</feature>
<evidence type="ECO:0000313" key="3">
    <source>
        <dbReference type="Proteomes" id="UP000705983"/>
    </source>
</evidence>
<organism evidence="2 3">
    <name type="scientific">Flaviflexus equikiangi</name>
    <dbReference type="NCBI Taxonomy" id="2758573"/>
    <lineage>
        <taxon>Bacteria</taxon>
        <taxon>Bacillati</taxon>
        <taxon>Actinomycetota</taxon>
        <taxon>Actinomycetes</taxon>
        <taxon>Actinomycetales</taxon>
        <taxon>Actinomycetaceae</taxon>
        <taxon>Flaviflexus</taxon>
    </lineage>
</organism>
<proteinExistence type="predicted"/>
<keyword evidence="3" id="KW-1185">Reference proteome</keyword>
<dbReference type="InterPro" id="IPR025443">
    <property type="entry name" value="DUF4307"/>
</dbReference>
<evidence type="ECO:0000256" key="1">
    <source>
        <dbReference type="SAM" id="Phobius"/>
    </source>
</evidence>
<name>A0ABS2TD72_9ACTO</name>
<keyword evidence="1" id="KW-0472">Membrane</keyword>
<dbReference type="EMBL" id="JAFFJS010000001">
    <property type="protein sequence ID" value="MBM9432610.1"/>
    <property type="molecule type" value="Genomic_DNA"/>
</dbReference>
<keyword evidence="1" id="KW-1133">Transmembrane helix</keyword>
<comment type="caution">
    <text evidence="2">The sequence shown here is derived from an EMBL/GenBank/DDBJ whole genome shotgun (WGS) entry which is preliminary data.</text>
</comment>
<sequence>MSMADLPPELHDRYGLDRNPAKKIGYLLTVAAALIAALILASQLIGRDPTIQLINTGHKPLSNSEVLITYTVHGKAGVELECSATAVNDNFAEVGAKRWTWVMEEDSVSRELTLSTSERAASGSIEYCVPVS</sequence>
<reference evidence="3" key="1">
    <citation type="submission" date="2021-02" db="EMBL/GenBank/DDBJ databases">
        <title>Leucobacter sp. CX169.</title>
        <authorList>
            <person name="Cheng Y."/>
        </authorList>
    </citation>
    <scope>NUCLEOTIDE SEQUENCE [LARGE SCALE GENOMIC DNA]</scope>
    <source>
        <strain evidence="3">JY899</strain>
    </source>
</reference>
<protein>
    <submittedName>
        <fullName evidence="2">DUF4307 domain-containing protein</fullName>
    </submittedName>
</protein>
<keyword evidence="1" id="KW-0812">Transmembrane</keyword>
<accession>A0ABS2TD72</accession>
<dbReference type="Proteomes" id="UP000705983">
    <property type="component" value="Unassembled WGS sequence"/>
</dbReference>
<gene>
    <name evidence="2" type="ORF">JVW63_02690</name>
</gene>
<evidence type="ECO:0000313" key="2">
    <source>
        <dbReference type="EMBL" id="MBM9432610.1"/>
    </source>
</evidence>